<dbReference type="Proteomes" id="UP000183810">
    <property type="component" value="Chromosome"/>
</dbReference>
<evidence type="ECO:0000313" key="1">
    <source>
        <dbReference type="EMBL" id="APE38097.1"/>
    </source>
</evidence>
<proteinExistence type="predicted"/>
<organism evidence="1 2">
    <name type="scientific">Nocardia mangyaensis</name>
    <dbReference type="NCBI Taxonomy" id="2213200"/>
    <lineage>
        <taxon>Bacteria</taxon>
        <taxon>Bacillati</taxon>
        <taxon>Actinomycetota</taxon>
        <taxon>Actinomycetes</taxon>
        <taxon>Mycobacteriales</taxon>
        <taxon>Nocardiaceae</taxon>
        <taxon>Nocardia</taxon>
    </lineage>
</organism>
<evidence type="ECO:0000313" key="2">
    <source>
        <dbReference type="Proteomes" id="UP000183810"/>
    </source>
</evidence>
<protein>
    <submittedName>
        <fullName evidence="1">Uncharacterized protein</fullName>
    </submittedName>
</protein>
<gene>
    <name evidence="1" type="ORF">BOX37_07300</name>
</gene>
<dbReference type="OrthoDB" id="3677745at2"/>
<keyword evidence="2" id="KW-1185">Reference proteome</keyword>
<reference evidence="1" key="1">
    <citation type="submission" date="2016-11" db="EMBL/GenBank/DDBJ databases">
        <authorList>
            <person name="Jaros S."/>
            <person name="Januszkiewicz K."/>
            <person name="Wedrychowicz H."/>
        </authorList>
    </citation>
    <scope>NUCLEOTIDE SEQUENCE [LARGE SCALE GENOMIC DNA]</scope>
    <source>
        <strain evidence="1">Y48</strain>
    </source>
</reference>
<accession>A0A1J0W1M7</accession>
<name>A0A1J0W1M7_9NOCA</name>
<dbReference type="AlphaFoldDB" id="A0A1J0W1M7"/>
<dbReference type="EMBL" id="CP018082">
    <property type="protein sequence ID" value="APE38097.1"/>
    <property type="molecule type" value="Genomic_DNA"/>
</dbReference>
<sequence length="368" mass="40698">MQHAVDLLADAFDSDPAAVFAVTQKALASAIKLIARADDSSGVMGSAIRDLLDIHARSAAVARVPVSKLVAWMIAFQFEGEVDYFELDPVAYAGALGEDGMASYRDRIRQLEADLGPGSARRFFVEWNLRRLAVVAGDVDAIIATHARDRRVAAWFTDTARALAEVGEVELAIDWARQAADFDRGHQAQEGAQYWCELLGEYRVGEELPARVEVFTRWPSSTTAARLYMCAGELWPRYRDDVLARLAFSARETVLFALGSLGDVELAWDAAHALNLTSVDVWDRLVAAYEPVDPAAVVPVLADLVTAELAHTGVRHYQVAARYLHRMRALAAGTPQAAEVDHLIGELREKHRRRPRLQQEFDRVGLPR</sequence>
<dbReference type="KEGG" id="nsl:BOX37_07300"/>